<organism evidence="2">
    <name type="scientific">Lobesia botrana</name>
    <dbReference type="NCBI Taxonomy" id="209534"/>
    <lineage>
        <taxon>Eukaryota</taxon>
        <taxon>Metazoa</taxon>
        <taxon>Ecdysozoa</taxon>
        <taxon>Arthropoda</taxon>
        <taxon>Hexapoda</taxon>
        <taxon>Insecta</taxon>
        <taxon>Pterygota</taxon>
        <taxon>Neoptera</taxon>
        <taxon>Endopterygota</taxon>
        <taxon>Lepidoptera</taxon>
        <taxon>Glossata</taxon>
        <taxon>Ditrysia</taxon>
        <taxon>Tortricoidea</taxon>
        <taxon>Tortricidae</taxon>
        <taxon>Olethreutinae</taxon>
        <taxon>Olethreutini</taxon>
        <taxon>Lobesia</taxon>
    </lineage>
</organism>
<proteinExistence type="evidence at transcript level"/>
<reference evidence="2" key="1">
    <citation type="journal article" date="2018" name="Comp. Biochem. Physiol. Part D Genomics Proteomics">
        <title>Analysis of the grapevine moth Lobesia botrana antennal transcriptome and expression of odorant-binding and chemosensory proteins.</title>
        <authorList>
            <person name="Rojas V."/>
            <person name="Jimenez H."/>
            <person name="Palma-Millanao R."/>
            <person name="Gonzalez-Gonzalez A."/>
            <person name="Machuca J."/>
            <person name="Godoy R."/>
            <person name="Ceballos R."/>
            <person name="Mutis A."/>
            <person name="Venthur H."/>
        </authorList>
    </citation>
    <scope>NUCLEOTIDE SEQUENCE</scope>
</reference>
<protein>
    <submittedName>
        <fullName evidence="2">Odorant receptors OR16</fullName>
    </submittedName>
</protein>
<feature type="transmembrane region" description="Helical" evidence="1">
    <location>
        <begin position="83"/>
        <end position="104"/>
    </location>
</feature>
<dbReference type="EMBL" id="MG816586">
    <property type="protein sequence ID" value="AXF48771.1"/>
    <property type="molecule type" value="mRNA"/>
</dbReference>
<dbReference type="AlphaFoldDB" id="A0A345BEU7"/>
<name>A0A345BEU7_9NEOP</name>
<feature type="transmembrane region" description="Helical" evidence="1">
    <location>
        <begin position="48"/>
        <end position="71"/>
    </location>
</feature>
<keyword evidence="1" id="KW-0472">Membrane</keyword>
<keyword evidence="1" id="KW-0812">Transmembrane</keyword>
<evidence type="ECO:0000256" key="1">
    <source>
        <dbReference type="SAM" id="Phobius"/>
    </source>
</evidence>
<evidence type="ECO:0000313" key="2">
    <source>
        <dbReference type="EMBL" id="AXF48771.1"/>
    </source>
</evidence>
<feature type="transmembrane region" description="Helical" evidence="1">
    <location>
        <begin position="144"/>
        <end position="161"/>
    </location>
</feature>
<sequence>MTILKEVRNFGLDRHDFPTLVSNSTILLRILTLNVDSRYNKRISIASYFIMLLSAMSYIYTYQVSTFWFIFFRDVENQRTEKIIAFAQCNICIVGVIKFLSVYWNKETLKKIVDAYLECDSEVTPHSRMSGNIDKTLRTVKKRALILWLIITVNVSMYLIIRP</sequence>
<accession>A0A345BEU7</accession>
<keyword evidence="1" id="KW-1133">Transmembrane helix</keyword>
<keyword evidence="2" id="KW-0675">Receptor</keyword>